<name>W7YGY8_9BACL</name>
<feature type="transmembrane region" description="Helical" evidence="1">
    <location>
        <begin position="54"/>
        <end position="75"/>
    </location>
</feature>
<dbReference type="Pfam" id="PF07155">
    <property type="entry name" value="ECF-ribofla_trS"/>
    <property type="match status" value="1"/>
</dbReference>
<keyword evidence="1" id="KW-0472">Membrane</keyword>
<gene>
    <name evidence="2" type="ORF">JCM16418_4352</name>
</gene>
<feature type="transmembrane region" description="Helical" evidence="1">
    <location>
        <begin position="20"/>
        <end position="42"/>
    </location>
</feature>
<organism evidence="2 3">
    <name type="scientific">Paenibacillus pini JCM 16418</name>
    <dbReference type="NCBI Taxonomy" id="1236976"/>
    <lineage>
        <taxon>Bacteria</taxon>
        <taxon>Bacillati</taxon>
        <taxon>Bacillota</taxon>
        <taxon>Bacilli</taxon>
        <taxon>Bacillales</taxon>
        <taxon>Paenibacillaceae</taxon>
        <taxon>Paenibacillus</taxon>
    </lineage>
</organism>
<dbReference type="STRING" id="1236976.JCM16418_4352"/>
<reference evidence="2 3" key="1">
    <citation type="journal article" date="2014" name="Genome Announc.">
        <title>Draft Genome Sequence of Paenibacillus pini JCM 16418T, Isolated from the Rhizosphere of Pine Tree.</title>
        <authorList>
            <person name="Yuki M."/>
            <person name="Oshima K."/>
            <person name="Suda W."/>
            <person name="Oshida Y."/>
            <person name="Kitamura K."/>
            <person name="Iida Y."/>
            <person name="Hattori M."/>
            <person name="Ohkuma M."/>
        </authorList>
    </citation>
    <scope>NUCLEOTIDE SEQUENCE [LARGE SCALE GENOMIC DNA]</scope>
    <source>
        <strain evidence="2 3">JCM 16418</strain>
    </source>
</reference>
<accession>W7YGY8</accession>
<dbReference type="AlphaFoldDB" id="W7YGY8"/>
<protein>
    <submittedName>
        <fullName evidence="2">Substrate-specific component MtsA of methionine-regulated ECF transporter</fullName>
    </submittedName>
</protein>
<dbReference type="InterPro" id="IPR009825">
    <property type="entry name" value="ECF_substrate-spec-like"/>
</dbReference>
<keyword evidence="1" id="KW-1133">Transmembrane helix</keyword>
<evidence type="ECO:0000313" key="2">
    <source>
        <dbReference type="EMBL" id="GAF10175.1"/>
    </source>
</evidence>
<keyword evidence="1" id="KW-0812">Transmembrane</keyword>
<evidence type="ECO:0000256" key="1">
    <source>
        <dbReference type="SAM" id="Phobius"/>
    </source>
</evidence>
<proteinExistence type="predicted"/>
<keyword evidence="3" id="KW-1185">Reference proteome</keyword>
<evidence type="ECO:0000313" key="3">
    <source>
        <dbReference type="Proteomes" id="UP000019364"/>
    </source>
</evidence>
<feature type="transmembrane region" description="Helical" evidence="1">
    <location>
        <begin position="95"/>
        <end position="114"/>
    </location>
</feature>
<comment type="caution">
    <text evidence="2">The sequence shown here is derived from an EMBL/GenBank/DDBJ whole genome shotgun (WGS) entry which is preliminary data.</text>
</comment>
<dbReference type="GO" id="GO:0016020">
    <property type="term" value="C:membrane"/>
    <property type="evidence" value="ECO:0007669"/>
    <property type="project" value="InterPro"/>
</dbReference>
<dbReference type="Proteomes" id="UP000019364">
    <property type="component" value="Unassembled WGS sequence"/>
</dbReference>
<sequence length="127" mass="13592">MAGLIGHVLNDLLTSGTVWWGWALGSGITAAFMGLIYVSKGFDPLNGLYTRKHIGLFVVYGIVGLALSLLFSGWFDIAFMGEPLTKEITQVTAAFISNVIVFLVLGVPAVIGYAKRNAKVSNLSVNK</sequence>
<dbReference type="EMBL" id="BAVZ01000019">
    <property type="protein sequence ID" value="GAF10175.1"/>
    <property type="molecule type" value="Genomic_DNA"/>
</dbReference>
<dbReference type="Gene3D" id="1.10.1760.20">
    <property type="match status" value="1"/>
</dbReference>
<dbReference type="eggNOG" id="COG4720">
    <property type="taxonomic scope" value="Bacteria"/>
</dbReference>